<dbReference type="InterPro" id="IPR003959">
    <property type="entry name" value="ATPase_AAA_core"/>
</dbReference>
<feature type="compositionally biased region" description="Polar residues" evidence="5">
    <location>
        <begin position="91"/>
        <end position="103"/>
    </location>
</feature>
<feature type="compositionally biased region" description="Polar residues" evidence="5">
    <location>
        <begin position="1"/>
        <end position="32"/>
    </location>
</feature>
<protein>
    <recommendedName>
        <fullName evidence="6">AAA+ ATPase domain-containing protein</fullName>
    </recommendedName>
</protein>
<dbReference type="PROSITE" id="PS00674">
    <property type="entry name" value="AAA"/>
    <property type="match status" value="1"/>
</dbReference>
<evidence type="ECO:0000313" key="7">
    <source>
        <dbReference type="EMBL" id="KAL2082120.1"/>
    </source>
</evidence>
<dbReference type="AlphaFoldDB" id="A0ABD1J6F3"/>
<feature type="domain" description="AAA+ ATPase" evidence="6">
    <location>
        <begin position="419"/>
        <end position="560"/>
    </location>
</feature>
<evidence type="ECO:0000256" key="2">
    <source>
        <dbReference type="ARBA" id="ARBA00022741"/>
    </source>
</evidence>
<evidence type="ECO:0000256" key="5">
    <source>
        <dbReference type="SAM" id="MobiDB-lite"/>
    </source>
</evidence>
<evidence type="ECO:0000256" key="1">
    <source>
        <dbReference type="ARBA" id="ARBA00006914"/>
    </source>
</evidence>
<dbReference type="InterPro" id="IPR003593">
    <property type="entry name" value="AAA+_ATPase"/>
</dbReference>
<dbReference type="InterPro" id="IPR027417">
    <property type="entry name" value="P-loop_NTPase"/>
</dbReference>
<keyword evidence="8" id="KW-1185">Reference proteome</keyword>
<sequence>MVNTRKSSKTPSCSPFISSRTRSSARNNPSSEEPNHKEASSDVSTPSSPRLSPPSKRTRRQAHTPSSSDTSPSPQSKEQRVSWHVPHYCTRLSSGALQNGHTRMSQRERGGGDADDHTRMNGHVELKRSCRTRKSQFQHLNQSMLFDQLINSTAEAVLQEMDNISSIRQNREVERLRMWTDTELESMDMYSRVKRRKSMRRNSFGMQTHHKALSKKESPQEDEEGDNTEESHEEADEDDEDEDDGEEDDDEDDEGDEAGEPGEENDRPYNLRQRKTVQRYEAPPIEPVNRKQSNNSLFDTHRSPARRSHIRIKKHAIHSSDTTSSSDEERFERRKSKSMSRARNRCLPVNLRAEDLASGVLRDRGKVGASLADVDPMNIDSSVRFDSVGGLDHHIRALKEMVVFPLLYPEVFEKFKIQPPRGCLFYGPPGTGKTLVARALANECSHGDRKVSFFMRKGADCLSKWVGESERQLRLLFDQAYLMRPSIIFFDEIDGLAPVRSSRQDQIHSSIVSTLLALMDGLDSRGEIVVIGATNRIDSIDPALRRPGRFDREFLFNLPDKKARKHILEIHTRDWSPRLAESFVEELAETCVGYCGADLRALCTEAALAALRRRYPQIYGSGAAGRRYRLDVGSIVLGPADFGRALRSIVPAGQRALAPPGRALPPVLRPLLAAGLQNALRGLLRVFPHAETRTHANSDNQFVEEDLCCDEDDTAVPSIYDAPSASPKTHQPPHKPFLHFTTSAYIQPTSYRPRLLLSGPGGSGQSSHLAPALLHHLEELHTHRLDLPTLYSTSTKTPEESCAQVFREARRSVPSVVYMPHISEWWEAISDTVRSTFITLLQDIPSLSPILILATSDCPYTQLPEEVKAIFSRARGEVVCVSPPGDEERRKFFSELILEQAARAPPLRRHRGTLGPRGHLCCRPQGGTGVGIKNKSDSESL</sequence>
<dbReference type="Pfam" id="PF17862">
    <property type="entry name" value="AAA_lid_3"/>
    <property type="match status" value="1"/>
</dbReference>
<dbReference type="InterPro" id="IPR041569">
    <property type="entry name" value="AAA_lid_3"/>
</dbReference>
<evidence type="ECO:0000256" key="3">
    <source>
        <dbReference type="ARBA" id="ARBA00022840"/>
    </source>
</evidence>
<feature type="compositionally biased region" description="Basic residues" evidence="5">
    <location>
        <begin position="333"/>
        <end position="343"/>
    </location>
</feature>
<dbReference type="EMBL" id="JBHFQA010000019">
    <property type="protein sequence ID" value="KAL2082120.1"/>
    <property type="molecule type" value="Genomic_DNA"/>
</dbReference>
<reference evidence="7 8" key="1">
    <citation type="submission" date="2024-09" db="EMBL/GenBank/DDBJ databases">
        <title>A chromosome-level genome assembly of Gray's grenadier anchovy, Coilia grayii.</title>
        <authorList>
            <person name="Fu Z."/>
        </authorList>
    </citation>
    <scope>NUCLEOTIDE SEQUENCE [LARGE SCALE GENOMIC DNA]</scope>
    <source>
        <strain evidence="7">G4</strain>
        <tissue evidence="7">Muscle</tissue>
    </source>
</reference>
<organism evidence="7 8">
    <name type="scientific">Coilia grayii</name>
    <name type="common">Gray's grenadier anchovy</name>
    <dbReference type="NCBI Taxonomy" id="363190"/>
    <lineage>
        <taxon>Eukaryota</taxon>
        <taxon>Metazoa</taxon>
        <taxon>Chordata</taxon>
        <taxon>Craniata</taxon>
        <taxon>Vertebrata</taxon>
        <taxon>Euteleostomi</taxon>
        <taxon>Actinopterygii</taxon>
        <taxon>Neopterygii</taxon>
        <taxon>Teleostei</taxon>
        <taxon>Clupei</taxon>
        <taxon>Clupeiformes</taxon>
        <taxon>Clupeoidei</taxon>
        <taxon>Engraulidae</taxon>
        <taxon>Coilinae</taxon>
        <taxon>Coilia</taxon>
    </lineage>
</organism>
<feature type="region of interest" description="Disordered" evidence="5">
    <location>
        <begin position="1"/>
        <end position="121"/>
    </location>
</feature>
<dbReference type="PANTHER" id="PTHR23069:SF5">
    <property type="entry name" value="ATPASE FAMILY AAA DOMAIN-CONTAINING PROTEIN 2B"/>
    <property type="match status" value="1"/>
</dbReference>
<proteinExistence type="inferred from homology"/>
<comment type="similarity">
    <text evidence="1">Belongs to the AAA ATPase family.</text>
</comment>
<dbReference type="FunFam" id="1.10.8.60:FF:000016">
    <property type="entry name" value="ATPase family AAA domain-containing protein 2B"/>
    <property type="match status" value="1"/>
</dbReference>
<comment type="caution">
    <text evidence="7">The sequence shown here is derived from an EMBL/GenBank/DDBJ whole genome shotgun (WGS) entry which is preliminary data.</text>
</comment>
<gene>
    <name evidence="7" type="ORF">ACEWY4_021938</name>
</gene>
<feature type="compositionally biased region" description="Low complexity" evidence="5">
    <location>
        <begin position="64"/>
        <end position="76"/>
    </location>
</feature>
<feature type="region of interest" description="Disordered" evidence="5">
    <location>
        <begin position="190"/>
        <end position="343"/>
    </location>
</feature>
<name>A0ABD1J6F3_9TELE</name>
<dbReference type="PANTHER" id="PTHR23069">
    <property type="entry name" value="AAA DOMAIN-CONTAINING"/>
    <property type="match status" value="1"/>
</dbReference>
<dbReference type="InterPro" id="IPR045199">
    <property type="entry name" value="ATAD2-like"/>
</dbReference>
<feature type="compositionally biased region" description="Low complexity" evidence="5">
    <location>
        <begin position="44"/>
        <end position="55"/>
    </location>
</feature>
<dbReference type="SUPFAM" id="SSF52540">
    <property type="entry name" value="P-loop containing nucleoside triphosphate hydrolases"/>
    <property type="match status" value="2"/>
</dbReference>
<evidence type="ECO:0000259" key="6">
    <source>
        <dbReference type="SMART" id="SM00382"/>
    </source>
</evidence>
<dbReference type="SMART" id="SM00382">
    <property type="entry name" value="AAA"/>
    <property type="match status" value="1"/>
</dbReference>
<dbReference type="Pfam" id="PF00004">
    <property type="entry name" value="AAA"/>
    <property type="match status" value="1"/>
</dbReference>
<accession>A0ABD1J6F3</accession>
<keyword evidence="2" id="KW-0547">Nucleotide-binding</keyword>
<feature type="compositionally biased region" description="Basic residues" evidence="5">
    <location>
        <begin position="303"/>
        <end position="317"/>
    </location>
</feature>
<keyword evidence="4" id="KW-0103">Bromodomain</keyword>
<dbReference type="Gene3D" id="1.10.8.60">
    <property type="match status" value="1"/>
</dbReference>
<dbReference type="CDD" id="cd19517">
    <property type="entry name" value="RecA-like_Yta7-like"/>
    <property type="match status" value="1"/>
</dbReference>
<dbReference type="Gene3D" id="3.40.50.300">
    <property type="entry name" value="P-loop containing nucleotide triphosphate hydrolases"/>
    <property type="match status" value="2"/>
</dbReference>
<dbReference type="Proteomes" id="UP001591681">
    <property type="component" value="Unassembled WGS sequence"/>
</dbReference>
<feature type="compositionally biased region" description="Acidic residues" evidence="5">
    <location>
        <begin position="220"/>
        <end position="263"/>
    </location>
</feature>
<evidence type="ECO:0000256" key="4">
    <source>
        <dbReference type="ARBA" id="ARBA00023117"/>
    </source>
</evidence>
<dbReference type="FunFam" id="3.40.50.300:FF:000699">
    <property type="entry name" value="ATPase family AAA domain-containing protein 2B"/>
    <property type="match status" value="1"/>
</dbReference>
<dbReference type="InterPro" id="IPR003960">
    <property type="entry name" value="ATPase_AAA_CS"/>
</dbReference>
<dbReference type="FunFam" id="3.40.50.300:FF:000061">
    <property type="entry name" value="ATPase family, AAA domain-containing 2"/>
    <property type="match status" value="1"/>
</dbReference>
<keyword evidence="3" id="KW-0067">ATP-binding</keyword>
<feature type="compositionally biased region" description="Basic and acidic residues" evidence="5">
    <location>
        <begin position="105"/>
        <end position="121"/>
    </location>
</feature>
<dbReference type="GO" id="GO:0005524">
    <property type="term" value="F:ATP binding"/>
    <property type="evidence" value="ECO:0007669"/>
    <property type="project" value="UniProtKB-KW"/>
</dbReference>
<evidence type="ECO:0000313" key="8">
    <source>
        <dbReference type="Proteomes" id="UP001591681"/>
    </source>
</evidence>